<dbReference type="GO" id="GO:0045892">
    <property type="term" value="P:negative regulation of DNA-templated transcription"/>
    <property type="evidence" value="ECO:0007669"/>
    <property type="project" value="InterPro"/>
</dbReference>
<name>A0A1I1PXY8_9GAMM</name>
<evidence type="ECO:0000313" key="3">
    <source>
        <dbReference type="Proteomes" id="UP000198611"/>
    </source>
</evidence>
<feature type="domain" description="Bacteriophage CI repressor N-terminal" evidence="1">
    <location>
        <begin position="27"/>
        <end position="71"/>
    </location>
</feature>
<evidence type="ECO:0000313" key="2">
    <source>
        <dbReference type="EMBL" id="SFD14761.1"/>
    </source>
</evidence>
<dbReference type="GO" id="GO:0003677">
    <property type="term" value="F:DNA binding"/>
    <property type="evidence" value="ECO:0007669"/>
    <property type="project" value="InterPro"/>
</dbReference>
<dbReference type="InterPro" id="IPR010982">
    <property type="entry name" value="Lambda_DNA-bd_dom_sf"/>
</dbReference>
<dbReference type="RefSeq" id="WP_093427541.1">
    <property type="nucleotide sequence ID" value="NZ_FOMJ01000002.1"/>
</dbReference>
<dbReference type="Proteomes" id="UP000198611">
    <property type="component" value="Unassembled WGS sequence"/>
</dbReference>
<proteinExistence type="predicted"/>
<dbReference type="OrthoDB" id="5959816at2"/>
<dbReference type="Pfam" id="PF07022">
    <property type="entry name" value="Phage_CI_repr"/>
    <property type="match status" value="1"/>
</dbReference>
<organism evidence="2 3">
    <name type="scientific">Thiohalospira halophila DSM 15071</name>
    <dbReference type="NCBI Taxonomy" id="1123397"/>
    <lineage>
        <taxon>Bacteria</taxon>
        <taxon>Pseudomonadati</taxon>
        <taxon>Pseudomonadota</taxon>
        <taxon>Gammaproteobacteria</taxon>
        <taxon>Thiohalospirales</taxon>
        <taxon>Thiohalospiraceae</taxon>
        <taxon>Thiohalospira</taxon>
    </lineage>
</organism>
<dbReference type="Gene3D" id="1.10.260.40">
    <property type="entry name" value="lambda repressor-like DNA-binding domains"/>
    <property type="match status" value="1"/>
</dbReference>
<dbReference type="InterPro" id="IPR010744">
    <property type="entry name" value="Phage_CI_N"/>
</dbReference>
<sequence length="135" mass="14835">MEGELRNPDFHGRLRQLVGQERPYSWAARVGISKGAFTRIWREGTIPSPELLLRIREHAGVSLDWLLTGDGVGPGEAAMDTELLARTLERVEGVLAESGEAMQPARKAQRVAALYALGLERGQPPEADAVRRLVP</sequence>
<reference evidence="2 3" key="1">
    <citation type="submission" date="2016-10" db="EMBL/GenBank/DDBJ databases">
        <authorList>
            <person name="de Groot N.N."/>
        </authorList>
    </citation>
    <scope>NUCLEOTIDE SEQUENCE [LARGE SCALE GENOMIC DNA]</scope>
    <source>
        <strain evidence="2 3">HL3</strain>
    </source>
</reference>
<dbReference type="EMBL" id="FOMJ01000002">
    <property type="protein sequence ID" value="SFD14761.1"/>
    <property type="molecule type" value="Genomic_DNA"/>
</dbReference>
<gene>
    <name evidence="2" type="ORF">SAMN05660831_00871</name>
</gene>
<accession>A0A1I1PXY8</accession>
<dbReference type="STRING" id="1123397.SAMN05660831_00871"/>
<dbReference type="AlphaFoldDB" id="A0A1I1PXY8"/>
<protein>
    <submittedName>
        <fullName evidence="2">Bacteriophage CI repressor helix-turn-helix domain-containing protein</fullName>
    </submittedName>
</protein>
<dbReference type="SUPFAM" id="SSF47413">
    <property type="entry name" value="lambda repressor-like DNA-binding domains"/>
    <property type="match status" value="1"/>
</dbReference>
<evidence type="ECO:0000259" key="1">
    <source>
        <dbReference type="Pfam" id="PF07022"/>
    </source>
</evidence>
<keyword evidence="3" id="KW-1185">Reference proteome</keyword>